<dbReference type="EMBL" id="JAHRHJ020000001">
    <property type="protein sequence ID" value="KAH9331419.1"/>
    <property type="molecule type" value="Genomic_DNA"/>
</dbReference>
<dbReference type="AlphaFoldDB" id="A0AA38GXS0"/>
<organism evidence="5 6">
    <name type="scientific">Taxus chinensis</name>
    <name type="common">Chinese yew</name>
    <name type="synonym">Taxus wallichiana var. chinensis</name>
    <dbReference type="NCBI Taxonomy" id="29808"/>
    <lineage>
        <taxon>Eukaryota</taxon>
        <taxon>Viridiplantae</taxon>
        <taxon>Streptophyta</taxon>
        <taxon>Embryophyta</taxon>
        <taxon>Tracheophyta</taxon>
        <taxon>Spermatophyta</taxon>
        <taxon>Pinopsida</taxon>
        <taxon>Pinidae</taxon>
        <taxon>Conifers II</taxon>
        <taxon>Cupressales</taxon>
        <taxon>Taxaceae</taxon>
        <taxon>Taxus</taxon>
    </lineage>
</organism>
<comment type="caution">
    <text evidence="5">The sequence shown here is derived from an EMBL/GenBank/DDBJ whole genome shotgun (WGS) entry which is preliminary data.</text>
</comment>
<evidence type="ECO:0000313" key="5">
    <source>
        <dbReference type="EMBL" id="KAH9331419.1"/>
    </source>
</evidence>
<feature type="non-terminal residue" evidence="5">
    <location>
        <position position="188"/>
    </location>
</feature>
<dbReference type="PANTHER" id="PTHR33402:SF3">
    <property type="entry name" value="VQ DOMAIN-CONTAINING PROTEIN"/>
    <property type="match status" value="1"/>
</dbReference>
<keyword evidence="3" id="KW-0539">Nucleus</keyword>
<dbReference type="OMA" id="WGSANSE"/>
<name>A0AA38GXS0_TAXCH</name>
<evidence type="ECO:0000256" key="2">
    <source>
        <dbReference type="ARBA" id="ARBA00022553"/>
    </source>
</evidence>
<protein>
    <recommendedName>
        <fullName evidence="4">VQ domain-containing protein</fullName>
    </recommendedName>
</protein>
<evidence type="ECO:0000256" key="3">
    <source>
        <dbReference type="ARBA" id="ARBA00023242"/>
    </source>
</evidence>
<dbReference type="InterPro" id="IPR039611">
    <property type="entry name" value="VQ_4/11/13/19/31/33"/>
</dbReference>
<dbReference type="Proteomes" id="UP000824469">
    <property type="component" value="Unassembled WGS sequence"/>
</dbReference>
<dbReference type="InterPro" id="IPR008889">
    <property type="entry name" value="VQ"/>
</dbReference>
<dbReference type="PANTHER" id="PTHR33402">
    <property type="entry name" value="VQ MOTIF-CONTAINING PROTEIN 11-LIKE"/>
    <property type="match status" value="1"/>
</dbReference>
<keyword evidence="6" id="KW-1185">Reference proteome</keyword>
<dbReference type="Pfam" id="PF05678">
    <property type="entry name" value="VQ"/>
    <property type="match status" value="1"/>
</dbReference>
<gene>
    <name evidence="5" type="ORF">KI387_003527</name>
</gene>
<evidence type="ECO:0000256" key="1">
    <source>
        <dbReference type="ARBA" id="ARBA00004123"/>
    </source>
</evidence>
<dbReference type="GO" id="GO:0005634">
    <property type="term" value="C:nucleus"/>
    <property type="evidence" value="ECO:0007669"/>
    <property type="project" value="UniProtKB-SubCell"/>
</dbReference>
<sequence length="188" mass="20546">MTKSKAMPAGSKQWGSANSEWTRSPKQTIVYTTFVETDSHSFRDLVQKLTGVSEGEKLPVTINGRNSVKGSVEAGIKSEGDCSALIKSGIEVGTQKSAFNLHQRRKFQKRLEIKPGFYHDSQNETTILPGGKKYVISPTVIPSPITPLGPVDPFNTSPSYCYSSTPTSCNPSSYLEEGEKFCFQDSAI</sequence>
<comment type="subcellular location">
    <subcellularLocation>
        <location evidence="1">Nucleus</location>
    </subcellularLocation>
</comment>
<keyword evidence="2" id="KW-0597">Phosphoprotein</keyword>
<accession>A0AA38GXS0</accession>
<proteinExistence type="predicted"/>
<evidence type="ECO:0000259" key="4">
    <source>
        <dbReference type="Pfam" id="PF05678"/>
    </source>
</evidence>
<feature type="domain" description="VQ" evidence="4">
    <location>
        <begin position="32"/>
        <end position="54"/>
    </location>
</feature>
<reference evidence="5 6" key="1">
    <citation type="journal article" date="2021" name="Nat. Plants">
        <title>The Taxus genome provides insights into paclitaxel biosynthesis.</title>
        <authorList>
            <person name="Xiong X."/>
            <person name="Gou J."/>
            <person name="Liao Q."/>
            <person name="Li Y."/>
            <person name="Zhou Q."/>
            <person name="Bi G."/>
            <person name="Li C."/>
            <person name="Du R."/>
            <person name="Wang X."/>
            <person name="Sun T."/>
            <person name="Guo L."/>
            <person name="Liang H."/>
            <person name="Lu P."/>
            <person name="Wu Y."/>
            <person name="Zhang Z."/>
            <person name="Ro D.K."/>
            <person name="Shang Y."/>
            <person name="Huang S."/>
            <person name="Yan J."/>
        </authorList>
    </citation>
    <scope>NUCLEOTIDE SEQUENCE [LARGE SCALE GENOMIC DNA]</scope>
    <source>
        <strain evidence="5">Ta-2019</strain>
    </source>
</reference>
<evidence type="ECO:0000313" key="6">
    <source>
        <dbReference type="Proteomes" id="UP000824469"/>
    </source>
</evidence>